<reference evidence="6 7" key="1">
    <citation type="submission" date="2019-07" db="EMBL/GenBank/DDBJ databases">
        <title>Whole genome shotgun sequence of Meiothermus hypogaeus NBRC 106114.</title>
        <authorList>
            <person name="Hosoyama A."/>
            <person name="Uohara A."/>
            <person name="Ohji S."/>
            <person name="Ichikawa N."/>
        </authorList>
    </citation>
    <scope>NUCLEOTIDE SEQUENCE [LARGE SCALE GENOMIC DNA]</scope>
    <source>
        <strain evidence="6 7">NBRC 106114</strain>
    </source>
</reference>
<evidence type="ECO:0000256" key="1">
    <source>
        <dbReference type="ARBA" id="ARBA00001933"/>
    </source>
</evidence>
<evidence type="ECO:0000313" key="6">
    <source>
        <dbReference type="EMBL" id="GEM82754.1"/>
    </source>
</evidence>
<proteinExistence type="inferred from homology"/>
<dbReference type="OrthoDB" id="9811476at2"/>
<dbReference type="PANTHER" id="PTHR48078:SF6">
    <property type="entry name" value="L-THREONINE DEHYDRATASE CATABOLIC TDCB"/>
    <property type="match status" value="1"/>
</dbReference>
<dbReference type="GO" id="GO:0006567">
    <property type="term" value="P:L-threonine catabolic process"/>
    <property type="evidence" value="ECO:0007669"/>
    <property type="project" value="TreeGrafter"/>
</dbReference>
<dbReference type="FunFam" id="3.40.50.1100:FF:000005">
    <property type="entry name" value="Threonine dehydratase catabolic"/>
    <property type="match status" value="1"/>
</dbReference>
<evidence type="ECO:0000313" key="7">
    <source>
        <dbReference type="Proteomes" id="UP000321197"/>
    </source>
</evidence>
<evidence type="ECO:0000256" key="3">
    <source>
        <dbReference type="ARBA" id="ARBA00022898"/>
    </source>
</evidence>
<dbReference type="GO" id="GO:0006565">
    <property type="term" value="P:L-serine catabolic process"/>
    <property type="evidence" value="ECO:0007669"/>
    <property type="project" value="TreeGrafter"/>
</dbReference>
<sequence length="324" mass="34339">MSSQPIASLPQAILQAHTRLRPHVRETPLDLSLAFSQITGAQVWLKLENLQHTGSFKVRGALNKLLSLPPGQLQKGVVAASSGNHGAGVAYGLHKLRARGVVFVPEGASPTKLEAIRRYGAEVRIYGQSGEDTEVYARQYARQNDMVYISPYNDPEVIAGQGTIGVEIAQQMPQPPDAVFATVGGGGMISGIASYLKSVWPQTQIVGCQPKNDAAMLASIRAGQIVSVEAKPTLSDGSAGGLEPGAITLGLCQQLVDGWVTVSEEEIKAAMRLFLETQHQLLEGAAGVALAAFLQQSVQYQGQKVVIVICGANIGLPMLQAILQ</sequence>
<dbReference type="GO" id="GO:0003941">
    <property type="term" value="F:L-serine ammonia-lyase activity"/>
    <property type="evidence" value="ECO:0007669"/>
    <property type="project" value="TreeGrafter"/>
</dbReference>
<comment type="similarity">
    <text evidence="2">Belongs to the serine/threonine dehydratase family.</text>
</comment>
<evidence type="ECO:0000256" key="4">
    <source>
        <dbReference type="ARBA" id="ARBA00023239"/>
    </source>
</evidence>
<comment type="cofactor">
    <cofactor evidence="1">
        <name>pyridoxal 5'-phosphate</name>
        <dbReference type="ChEBI" id="CHEBI:597326"/>
    </cofactor>
</comment>
<comment type="caution">
    <text evidence="6">The sequence shown here is derived from an EMBL/GenBank/DDBJ whole genome shotgun (WGS) entry which is preliminary data.</text>
</comment>
<dbReference type="AlphaFoldDB" id="A0A511QZF6"/>
<accession>A0A511QZF6</accession>
<dbReference type="Proteomes" id="UP000321197">
    <property type="component" value="Unassembled WGS sequence"/>
</dbReference>
<dbReference type="NCBIfam" id="NF005292">
    <property type="entry name" value="PRK06815.1"/>
    <property type="match status" value="1"/>
</dbReference>
<keyword evidence="3" id="KW-0663">Pyridoxal phosphate</keyword>
<dbReference type="GO" id="GO:0004794">
    <property type="term" value="F:threonine deaminase activity"/>
    <property type="evidence" value="ECO:0007669"/>
    <property type="project" value="TreeGrafter"/>
</dbReference>
<keyword evidence="4" id="KW-0456">Lyase</keyword>
<organism evidence="6 7">
    <name type="scientific">Meiothermus hypogaeus NBRC 106114</name>
    <dbReference type="NCBI Taxonomy" id="1227553"/>
    <lineage>
        <taxon>Bacteria</taxon>
        <taxon>Thermotogati</taxon>
        <taxon>Deinococcota</taxon>
        <taxon>Deinococci</taxon>
        <taxon>Thermales</taxon>
        <taxon>Thermaceae</taxon>
        <taxon>Meiothermus</taxon>
    </lineage>
</organism>
<dbReference type="InterPro" id="IPR050147">
    <property type="entry name" value="Ser/Thr_Dehydratase"/>
</dbReference>
<evidence type="ECO:0000256" key="2">
    <source>
        <dbReference type="ARBA" id="ARBA00010869"/>
    </source>
</evidence>
<dbReference type="GO" id="GO:0009097">
    <property type="term" value="P:isoleucine biosynthetic process"/>
    <property type="evidence" value="ECO:0007669"/>
    <property type="project" value="TreeGrafter"/>
</dbReference>
<dbReference type="Gene3D" id="3.40.50.1100">
    <property type="match status" value="2"/>
</dbReference>
<dbReference type="Pfam" id="PF00291">
    <property type="entry name" value="PALP"/>
    <property type="match status" value="1"/>
</dbReference>
<dbReference type="PANTHER" id="PTHR48078">
    <property type="entry name" value="THREONINE DEHYDRATASE, MITOCHONDRIAL-RELATED"/>
    <property type="match status" value="1"/>
</dbReference>
<dbReference type="EMBL" id="BJXL01000020">
    <property type="protein sequence ID" value="GEM82754.1"/>
    <property type="molecule type" value="Genomic_DNA"/>
</dbReference>
<feature type="domain" description="Tryptophan synthase beta chain-like PALP" evidence="5">
    <location>
        <begin position="21"/>
        <end position="311"/>
    </location>
</feature>
<dbReference type="RefSeq" id="WP_119341446.1">
    <property type="nucleotide sequence ID" value="NZ_BJXL01000020.1"/>
</dbReference>
<evidence type="ECO:0000259" key="5">
    <source>
        <dbReference type="Pfam" id="PF00291"/>
    </source>
</evidence>
<dbReference type="InterPro" id="IPR036052">
    <property type="entry name" value="TrpB-like_PALP_sf"/>
</dbReference>
<protein>
    <submittedName>
        <fullName evidence="6">Serine/threonine dehydratase</fullName>
    </submittedName>
</protein>
<dbReference type="InterPro" id="IPR001926">
    <property type="entry name" value="TrpB-like_PALP"/>
</dbReference>
<dbReference type="CDD" id="cd01562">
    <property type="entry name" value="Thr-dehyd"/>
    <property type="match status" value="1"/>
</dbReference>
<name>A0A511QZF6_9DEIN</name>
<gene>
    <name evidence="6" type="ORF">MHY01S_09200</name>
</gene>
<dbReference type="SUPFAM" id="SSF53686">
    <property type="entry name" value="Tryptophan synthase beta subunit-like PLP-dependent enzymes"/>
    <property type="match status" value="1"/>
</dbReference>